<proteinExistence type="predicted"/>
<protein>
    <submittedName>
        <fullName evidence="5">Peptidase</fullName>
    </submittedName>
</protein>
<dbReference type="PANTHER" id="PTHR43270:SF12">
    <property type="entry name" value="SUCCINYL-DIAMINOPIMELATE DESUCCINYLASE"/>
    <property type="match status" value="1"/>
</dbReference>
<dbReference type="InterPro" id="IPR051458">
    <property type="entry name" value="Cyt/Met_Dipeptidase"/>
</dbReference>
<dbReference type="InterPro" id="IPR002933">
    <property type="entry name" value="Peptidase_M20"/>
</dbReference>
<dbReference type="GO" id="GO:0006508">
    <property type="term" value="P:proteolysis"/>
    <property type="evidence" value="ECO:0007669"/>
    <property type="project" value="UniProtKB-KW"/>
</dbReference>
<dbReference type="SUPFAM" id="SSF53187">
    <property type="entry name" value="Zn-dependent exopeptidases"/>
    <property type="match status" value="1"/>
</dbReference>
<keyword evidence="2" id="KW-0479">Metal-binding</keyword>
<keyword evidence="3" id="KW-0378">Hydrolase</keyword>
<evidence type="ECO:0000256" key="2">
    <source>
        <dbReference type="ARBA" id="ARBA00022723"/>
    </source>
</evidence>
<feature type="domain" description="Peptidase M20 dimerisation" evidence="4">
    <location>
        <begin position="214"/>
        <end position="370"/>
    </location>
</feature>
<evidence type="ECO:0000256" key="3">
    <source>
        <dbReference type="ARBA" id="ARBA00022801"/>
    </source>
</evidence>
<dbReference type="Gene3D" id="3.40.630.10">
    <property type="entry name" value="Zn peptidases"/>
    <property type="match status" value="1"/>
</dbReference>
<keyword evidence="6" id="KW-1185">Reference proteome</keyword>
<name>A0A8J3SPY3_9ACTN</name>
<evidence type="ECO:0000256" key="1">
    <source>
        <dbReference type="ARBA" id="ARBA00022670"/>
    </source>
</evidence>
<dbReference type="Pfam" id="PF07687">
    <property type="entry name" value="M20_dimer"/>
    <property type="match status" value="1"/>
</dbReference>
<dbReference type="EMBL" id="BOOJ01000081">
    <property type="protein sequence ID" value="GIH97335.1"/>
    <property type="molecule type" value="Genomic_DNA"/>
</dbReference>
<evidence type="ECO:0000313" key="6">
    <source>
        <dbReference type="Proteomes" id="UP000619788"/>
    </source>
</evidence>
<comment type="caution">
    <text evidence="5">The sequence shown here is derived from an EMBL/GenBank/DDBJ whole genome shotgun (WGS) entry which is preliminary data.</text>
</comment>
<dbReference type="Gene3D" id="3.30.70.360">
    <property type="match status" value="1"/>
</dbReference>
<dbReference type="InterPro" id="IPR011650">
    <property type="entry name" value="Peptidase_M20_dimer"/>
</dbReference>
<organism evidence="5 6">
    <name type="scientific">Planobispora siamensis</name>
    <dbReference type="NCBI Taxonomy" id="936338"/>
    <lineage>
        <taxon>Bacteria</taxon>
        <taxon>Bacillati</taxon>
        <taxon>Actinomycetota</taxon>
        <taxon>Actinomycetes</taxon>
        <taxon>Streptosporangiales</taxon>
        <taxon>Streptosporangiaceae</taxon>
        <taxon>Planobispora</taxon>
    </lineage>
</organism>
<dbReference type="Proteomes" id="UP000619788">
    <property type="component" value="Unassembled WGS sequence"/>
</dbReference>
<dbReference type="GO" id="GO:0008233">
    <property type="term" value="F:peptidase activity"/>
    <property type="evidence" value="ECO:0007669"/>
    <property type="project" value="UniProtKB-KW"/>
</dbReference>
<evidence type="ECO:0000259" key="4">
    <source>
        <dbReference type="Pfam" id="PF07687"/>
    </source>
</evidence>
<evidence type="ECO:0000313" key="5">
    <source>
        <dbReference type="EMBL" id="GIH97335.1"/>
    </source>
</evidence>
<dbReference type="Pfam" id="PF01546">
    <property type="entry name" value="Peptidase_M20"/>
    <property type="match status" value="1"/>
</dbReference>
<gene>
    <name evidence="5" type="ORF">Psi01_79650</name>
</gene>
<dbReference type="PANTHER" id="PTHR43270">
    <property type="entry name" value="BETA-ALA-HIS DIPEPTIDASE"/>
    <property type="match status" value="1"/>
</dbReference>
<dbReference type="GO" id="GO:0046872">
    <property type="term" value="F:metal ion binding"/>
    <property type="evidence" value="ECO:0007669"/>
    <property type="project" value="UniProtKB-KW"/>
</dbReference>
<sequence length="498" mass="54302">MGSDIRAPSLIVMTADGGDEAVRRFLRECLEEFLRELGDWVRIASVSSEPEHGMDLLRSANWLTGRLREIGFPSVELWQTEDGAPAVHAAWCEAPGAPTVLVYSHHDVRAVRTDVWGESLPFEPQVRDGKMYGRGASDAKGQILAHLWGLRAHLSADGRDAPPVNLKLLIEGEEEIGSPHLAALLADHRDELDADLIMMSDTLLWSREAPALCTGLRGMLSAKLEVFGPYRDIHSGTVSGVAPNPCAELCKLLAQLYDEHGRVTLPGFYDRVIELSPQERDAINALPYSDEDWLERTETRTVGGEDGYSVLERVWTRPAAEILAFIGGDPDGPSRGAIASVASVDMNLRLVPEQKAAEAAEQLKRWVAERISDKVVYELSISLEAAQEPYRTPPDHPALEALGRAMERGFGAPLAGQMRNGGGGPASLLSDALGAPVIFFGTGLPQDRWHDSDERADIDTLLKGSATMAFFWPELAETLTDGQARPSRAQAVRKTPSP</sequence>
<keyword evidence="1" id="KW-0645">Protease</keyword>
<reference evidence="5 6" key="1">
    <citation type="submission" date="2021-01" db="EMBL/GenBank/DDBJ databases">
        <title>Whole genome shotgun sequence of Planobispora siamensis NBRC 107568.</title>
        <authorList>
            <person name="Komaki H."/>
            <person name="Tamura T."/>
        </authorList>
    </citation>
    <scope>NUCLEOTIDE SEQUENCE [LARGE SCALE GENOMIC DNA]</scope>
    <source>
        <strain evidence="5 6">NBRC 107568</strain>
    </source>
</reference>
<accession>A0A8J3SPY3</accession>
<dbReference type="AlphaFoldDB" id="A0A8J3SPY3"/>